<protein>
    <submittedName>
        <fullName evidence="3">Efflux RND transporter periplasmic adaptor subunit</fullName>
    </submittedName>
</protein>
<organism evidence="3 4">
    <name type="scientific">Streptomyces cadmiisoli</name>
    <dbReference type="NCBI Taxonomy" id="2184053"/>
    <lineage>
        <taxon>Bacteria</taxon>
        <taxon>Bacillati</taxon>
        <taxon>Actinomycetota</taxon>
        <taxon>Actinomycetes</taxon>
        <taxon>Kitasatosporales</taxon>
        <taxon>Streptomycetaceae</taxon>
        <taxon>Streptomyces</taxon>
        <taxon>Streptomyces aurantiacus group</taxon>
    </lineage>
</organism>
<dbReference type="RefSeq" id="WP_112443032.1">
    <property type="nucleotide sequence ID" value="NZ_CBDRHE010000020.1"/>
</dbReference>
<geneLocation type="plasmid" evidence="3 4">
    <name>unnamed1</name>
</geneLocation>
<evidence type="ECO:0000313" key="4">
    <source>
        <dbReference type="Proteomes" id="UP000249616"/>
    </source>
</evidence>
<dbReference type="PANTHER" id="PTHR30469">
    <property type="entry name" value="MULTIDRUG RESISTANCE PROTEIN MDTA"/>
    <property type="match status" value="1"/>
</dbReference>
<evidence type="ECO:0000259" key="2">
    <source>
        <dbReference type="Pfam" id="PF01471"/>
    </source>
</evidence>
<name>A0A2Z4JDP7_9ACTN</name>
<dbReference type="GO" id="GO:1990281">
    <property type="term" value="C:efflux pump complex"/>
    <property type="evidence" value="ECO:0007669"/>
    <property type="project" value="TreeGrafter"/>
</dbReference>
<evidence type="ECO:0000256" key="1">
    <source>
        <dbReference type="SAM" id="SignalP"/>
    </source>
</evidence>
<feature type="signal peptide" evidence="1">
    <location>
        <begin position="1"/>
        <end position="24"/>
    </location>
</feature>
<dbReference type="Proteomes" id="UP000249616">
    <property type="component" value="Plasmid unnamed1"/>
</dbReference>
<dbReference type="Gene3D" id="2.40.420.20">
    <property type="match status" value="1"/>
</dbReference>
<dbReference type="KEGG" id="scad:DN051_41930"/>
<dbReference type="Pfam" id="PF01471">
    <property type="entry name" value="PG_binding_1"/>
    <property type="match status" value="1"/>
</dbReference>
<dbReference type="EMBL" id="CP030074">
    <property type="protein sequence ID" value="AWW43171.1"/>
    <property type="molecule type" value="Genomic_DNA"/>
</dbReference>
<gene>
    <name evidence="3" type="ORF">DN051_41930</name>
</gene>
<dbReference type="InterPro" id="IPR002477">
    <property type="entry name" value="Peptidoglycan-bd-like"/>
</dbReference>
<keyword evidence="4" id="KW-1185">Reference proteome</keyword>
<dbReference type="GO" id="GO:0015562">
    <property type="term" value="F:efflux transmembrane transporter activity"/>
    <property type="evidence" value="ECO:0007669"/>
    <property type="project" value="TreeGrafter"/>
</dbReference>
<dbReference type="Gene3D" id="1.10.101.10">
    <property type="entry name" value="PGBD-like superfamily/PGBD"/>
    <property type="match status" value="1"/>
</dbReference>
<dbReference type="AlphaFoldDB" id="A0A2Z4JDP7"/>
<sequence length="354" mass="36954">MKLRKPLLAALVAGLVATGGLLTATLVSDTSGSTAQDAPVPVPTRTASVVRQTMVSSTDVEGTLAFSSQRKLTAGGQGTFTWLPAAGSTVKRNGRLYEVDGTAVRLMYGDKPAYRTLKKGDEGADVRQLKQNLIALGFGSGLVADDEFTEGTERGVEAWQESHGLKETGTIGPEQIAFAPSAVRVQTAPATLGGRSQPGVTVLTTTSSERVVQFDLEVSEADDIGTGDVVTVRLPDGRSVKGEVSSVGRTAEVDRQSEDKTPKVKITVELDRPGRVGGIDKSPVTVTLSGERRKDVLSVPVESLLALENGGFGVRVVDDGEARDVPVELGIFADGRVEVSGGGLREGMKVGVPA</sequence>
<dbReference type="InterPro" id="IPR036365">
    <property type="entry name" value="PGBD-like_sf"/>
</dbReference>
<keyword evidence="1" id="KW-0732">Signal</keyword>
<accession>A0A2Z4JDP7</accession>
<reference evidence="4" key="1">
    <citation type="submission" date="2018-06" db="EMBL/GenBank/DDBJ databases">
        <authorList>
            <person name="Li K."/>
        </authorList>
    </citation>
    <scope>NUCLEOTIDE SEQUENCE [LARGE SCALE GENOMIC DNA]</scope>
    <source>
        <strain evidence="4">ZFG47</strain>
        <plasmid evidence="4">unnamed1</plasmid>
    </source>
</reference>
<keyword evidence="3" id="KW-0614">Plasmid</keyword>
<feature type="chain" id="PRO_5038530334" evidence="1">
    <location>
        <begin position="25"/>
        <end position="354"/>
    </location>
</feature>
<proteinExistence type="predicted"/>
<dbReference type="InterPro" id="IPR036366">
    <property type="entry name" value="PGBDSf"/>
</dbReference>
<evidence type="ECO:0000313" key="3">
    <source>
        <dbReference type="EMBL" id="AWW43171.1"/>
    </source>
</evidence>
<feature type="domain" description="Peptidoglycan binding-like" evidence="2">
    <location>
        <begin position="123"/>
        <end position="177"/>
    </location>
</feature>
<dbReference type="SUPFAM" id="SSF47090">
    <property type="entry name" value="PGBD-like"/>
    <property type="match status" value="1"/>
</dbReference>